<reference evidence="1 2" key="1">
    <citation type="submission" date="2020-08" db="EMBL/GenBank/DDBJ databases">
        <title>Streptomyces sp. PSKA01 genome sequencing and assembly.</title>
        <authorList>
            <person name="Mandal S."/>
            <person name="Maiti P.K."/>
            <person name="Das P."/>
        </authorList>
    </citation>
    <scope>NUCLEOTIDE SEQUENCE [LARGE SCALE GENOMIC DNA]</scope>
    <source>
        <strain evidence="1 2">PSKA01</strain>
    </source>
</reference>
<name>A0A7X1J6Y1_9ACTN</name>
<organism evidence="1 2">
    <name type="scientific">Streptomyces cupreus</name>
    <dbReference type="NCBI Taxonomy" id="2759956"/>
    <lineage>
        <taxon>Bacteria</taxon>
        <taxon>Bacillati</taxon>
        <taxon>Actinomycetota</taxon>
        <taxon>Actinomycetes</taxon>
        <taxon>Kitasatosporales</taxon>
        <taxon>Streptomycetaceae</taxon>
        <taxon>Streptomyces</taxon>
    </lineage>
</organism>
<evidence type="ECO:0008006" key="3">
    <source>
        <dbReference type="Google" id="ProtNLM"/>
    </source>
</evidence>
<keyword evidence="2" id="KW-1185">Reference proteome</keyword>
<proteinExistence type="predicted"/>
<protein>
    <recommendedName>
        <fullName evidence="3">Lipoprotein</fullName>
    </recommendedName>
</protein>
<dbReference type="PROSITE" id="PS51257">
    <property type="entry name" value="PROKAR_LIPOPROTEIN"/>
    <property type="match status" value="1"/>
</dbReference>
<sequence length="136" mass="14074">MAGRAWDVAACVLLTVAGVGGCGTVAERQAHVRDTAALFQASLGAGAYDRVCALLAPGTLEELEQSAGSPCAQALRAEPPTPGGAVRRADVYGNQARAVLSTDTLFLSHFTSGWKAVAADCEQRPQQPYQCKIKGG</sequence>
<dbReference type="RefSeq" id="WP_186284592.1">
    <property type="nucleotide sequence ID" value="NZ_JACMSF010000028.1"/>
</dbReference>
<dbReference type="Proteomes" id="UP000584670">
    <property type="component" value="Unassembled WGS sequence"/>
</dbReference>
<comment type="caution">
    <text evidence="1">The sequence shown here is derived from an EMBL/GenBank/DDBJ whole genome shotgun (WGS) entry which is preliminary data.</text>
</comment>
<evidence type="ECO:0000313" key="2">
    <source>
        <dbReference type="Proteomes" id="UP000584670"/>
    </source>
</evidence>
<evidence type="ECO:0000313" key="1">
    <source>
        <dbReference type="EMBL" id="MBC2904730.1"/>
    </source>
</evidence>
<gene>
    <name evidence="1" type="ORF">H4N64_24660</name>
</gene>
<dbReference type="AlphaFoldDB" id="A0A7X1J6Y1"/>
<dbReference type="EMBL" id="JACMSF010000028">
    <property type="protein sequence ID" value="MBC2904730.1"/>
    <property type="molecule type" value="Genomic_DNA"/>
</dbReference>
<accession>A0A7X1J6Y1</accession>